<dbReference type="PANTHER" id="PTHR33044">
    <property type="entry name" value="BIFUNCTIONAL INHIBITOR/LIPID-TRANSFER PROTEIN/SEED STORAGE 2S ALBUMIN SUPERFAMILY PROTEIN-RELATED"/>
    <property type="match status" value="1"/>
</dbReference>
<evidence type="ECO:0000259" key="10">
    <source>
        <dbReference type="Pfam" id="PF14368"/>
    </source>
</evidence>
<comment type="caution">
    <text evidence="11">The sequence shown here is derived from an EMBL/GenBank/DDBJ whole genome shotgun (WGS) entry which is preliminary data.</text>
</comment>
<keyword evidence="4" id="KW-0336">GPI-anchor</keyword>
<feature type="domain" description="Bifunctional inhibitor/plant lipid transfer protein/seed storage helical" evidence="10">
    <location>
        <begin position="17"/>
        <end position="103"/>
    </location>
</feature>
<feature type="signal peptide" evidence="9">
    <location>
        <begin position="1"/>
        <end position="26"/>
    </location>
</feature>
<dbReference type="GO" id="GO:0005886">
    <property type="term" value="C:plasma membrane"/>
    <property type="evidence" value="ECO:0007669"/>
    <property type="project" value="UniProtKB-SubCell"/>
</dbReference>
<keyword evidence="5 9" id="KW-0732">Signal</keyword>
<dbReference type="Gene3D" id="1.10.110.10">
    <property type="entry name" value="Plant lipid-transfer and hydrophobic proteins"/>
    <property type="match status" value="1"/>
</dbReference>
<dbReference type="AlphaFoldDB" id="A0ABC8U7I1"/>
<keyword evidence="8" id="KW-0449">Lipoprotein</keyword>
<dbReference type="Pfam" id="PF14368">
    <property type="entry name" value="LTP_2"/>
    <property type="match status" value="1"/>
</dbReference>
<gene>
    <name evidence="11" type="ORF">ILEXP_LOCUS47650</name>
</gene>
<dbReference type="InterPro" id="IPR016140">
    <property type="entry name" value="Bifunc_inhib/LTP/seed_store"/>
</dbReference>
<evidence type="ECO:0000256" key="6">
    <source>
        <dbReference type="ARBA" id="ARBA00023157"/>
    </source>
</evidence>
<organism evidence="11 12">
    <name type="scientific">Ilex paraguariensis</name>
    <name type="common">yerba mate</name>
    <dbReference type="NCBI Taxonomy" id="185542"/>
    <lineage>
        <taxon>Eukaryota</taxon>
        <taxon>Viridiplantae</taxon>
        <taxon>Streptophyta</taxon>
        <taxon>Embryophyta</taxon>
        <taxon>Tracheophyta</taxon>
        <taxon>Spermatophyta</taxon>
        <taxon>Magnoliopsida</taxon>
        <taxon>eudicotyledons</taxon>
        <taxon>Gunneridae</taxon>
        <taxon>Pentapetalae</taxon>
        <taxon>asterids</taxon>
        <taxon>campanulids</taxon>
        <taxon>Aquifoliales</taxon>
        <taxon>Aquifoliaceae</taxon>
        <taxon>Ilex</taxon>
    </lineage>
</organism>
<keyword evidence="7" id="KW-0325">Glycoprotein</keyword>
<evidence type="ECO:0000313" key="11">
    <source>
        <dbReference type="EMBL" id="CAK9177729.1"/>
    </source>
</evidence>
<keyword evidence="12" id="KW-1185">Reference proteome</keyword>
<reference evidence="11 12" key="1">
    <citation type="submission" date="2024-02" db="EMBL/GenBank/DDBJ databases">
        <authorList>
            <person name="Vignale AGUSTIN F."/>
            <person name="Sosa J E."/>
            <person name="Modenutti C."/>
        </authorList>
    </citation>
    <scope>NUCLEOTIDE SEQUENCE [LARGE SCALE GENOMIC DNA]</scope>
</reference>
<proteinExistence type="inferred from homology"/>
<evidence type="ECO:0000256" key="4">
    <source>
        <dbReference type="ARBA" id="ARBA00022622"/>
    </source>
</evidence>
<accession>A0ABC8U7I1</accession>
<protein>
    <recommendedName>
        <fullName evidence="10">Bifunctional inhibitor/plant lipid transfer protein/seed storage helical domain-containing protein</fullName>
    </recommendedName>
</protein>
<evidence type="ECO:0000256" key="8">
    <source>
        <dbReference type="ARBA" id="ARBA00023288"/>
    </source>
</evidence>
<evidence type="ECO:0000256" key="3">
    <source>
        <dbReference type="ARBA" id="ARBA00022475"/>
    </source>
</evidence>
<evidence type="ECO:0000256" key="9">
    <source>
        <dbReference type="SAM" id="SignalP"/>
    </source>
</evidence>
<dbReference type="EMBL" id="CAUOFW020007137">
    <property type="protein sequence ID" value="CAK9177729.1"/>
    <property type="molecule type" value="Genomic_DNA"/>
</dbReference>
<name>A0ABC8U7I1_9AQUA</name>
<evidence type="ECO:0000256" key="2">
    <source>
        <dbReference type="ARBA" id="ARBA00009748"/>
    </source>
</evidence>
<dbReference type="InterPro" id="IPR043325">
    <property type="entry name" value="LTSS"/>
</dbReference>
<dbReference type="GO" id="GO:0098552">
    <property type="term" value="C:side of membrane"/>
    <property type="evidence" value="ECO:0007669"/>
    <property type="project" value="UniProtKB-KW"/>
</dbReference>
<evidence type="ECO:0000256" key="7">
    <source>
        <dbReference type="ARBA" id="ARBA00023180"/>
    </source>
</evidence>
<feature type="chain" id="PRO_5044768952" description="Bifunctional inhibitor/plant lipid transfer protein/seed storage helical domain-containing protein" evidence="9">
    <location>
        <begin position="27"/>
        <end position="246"/>
    </location>
</feature>
<keyword evidence="6" id="KW-1015">Disulfide bond</keyword>
<sequence>MGGSKMSSLIMAVALLALLSIGTVMGQSTSCITKLVPCGDYLNSTNKPPSSCCDPVKEVVTKELPCLCTIYETPGLLAQVGINITQALAVAVRCGVPADLSTCNATAPIPSSVPPPPGVPGNDGNRVGGIAWTGLSGILLLCASHESLVYIIRAWHNLVQPDYKAQQVELLALTTLPKRLLISSADNHGSLKMRISKEELDPSSQPDLGHKAYCPFKLEQCCCPIVGMKKVNSSNKFMSHRLMSLY</sequence>
<dbReference type="InterPro" id="IPR036312">
    <property type="entry name" value="Bifun_inhib/LTP/seed_sf"/>
</dbReference>
<evidence type="ECO:0000313" key="12">
    <source>
        <dbReference type="Proteomes" id="UP001642360"/>
    </source>
</evidence>
<dbReference type="CDD" id="cd00010">
    <property type="entry name" value="AAI_LTSS"/>
    <property type="match status" value="1"/>
</dbReference>
<comment type="similarity">
    <text evidence="2">Belongs to the plant LTP family.</text>
</comment>
<comment type="subcellular location">
    <subcellularLocation>
        <location evidence="1">Cell membrane</location>
        <topology evidence="1">Lipid-anchor</topology>
        <topology evidence="1">GPI-anchor</topology>
    </subcellularLocation>
</comment>
<keyword evidence="3" id="KW-1003">Cell membrane</keyword>
<keyword evidence="4" id="KW-0472">Membrane</keyword>
<dbReference type="Proteomes" id="UP001642360">
    <property type="component" value="Unassembled WGS sequence"/>
</dbReference>
<dbReference type="SUPFAM" id="SSF47699">
    <property type="entry name" value="Bifunctional inhibitor/lipid-transfer protein/seed storage 2S albumin"/>
    <property type="match status" value="1"/>
</dbReference>
<evidence type="ECO:0000256" key="1">
    <source>
        <dbReference type="ARBA" id="ARBA00004609"/>
    </source>
</evidence>
<evidence type="ECO:0000256" key="5">
    <source>
        <dbReference type="ARBA" id="ARBA00022729"/>
    </source>
</evidence>